<dbReference type="EMBL" id="BAABBB010000003">
    <property type="protein sequence ID" value="GAA3518193.1"/>
    <property type="molecule type" value="Genomic_DNA"/>
</dbReference>
<keyword evidence="1" id="KW-0479">Metal-binding</keyword>
<dbReference type="InterPro" id="IPR004843">
    <property type="entry name" value="Calcineurin-like_PHP"/>
</dbReference>
<reference evidence="5" key="1">
    <citation type="journal article" date="2019" name="Int. J. Syst. Evol. Microbiol.">
        <title>The Global Catalogue of Microorganisms (GCM) 10K type strain sequencing project: providing services to taxonomists for standard genome sequencing and annotation.</title>
        <authorList>
            <consortium name="The Broad Institute Genomics Platform"/>
            <consortium name="The Broad Institute Genome Sequencing Center for Infectious Disease"/>
            <person name="Wu L."/>
            <person name="Ma J."/>
        </authorList>
    </citation>
    <scope>NUCLEOTIDE SEQUENCE [LARGE SCALE GENOMIC DNA]</scope>
    <source>
        <strain evidence="5">JCM 17460</strain>
    </source>
</reference>
<keyword evidence="2" id="KW-0378">Hydrolase</keyword>
<sequence>MGGAPATSAGRGPTLLFVEPLGQYPDPTHVVAHLSDPHLLADSLQYGVIDTVAHLERALVRLRRLPTPPQALVFTGDLADRGEPAAYDRLREIVEPVAAELGAEVVWVMGNHDDRRAYSRGLFGVDSDAPQDRVHEVAGLRIVALDTSVPGWHHGELSDDQLAWLADVLATPAPHGTLLALHHPPIPVPMLRLAELIELHDQPRLAEVVAGSDVRGILGGHFHFTSYSTFAGVPVSVAAATCYTSELAPDRRLLSAVDAHQAFTLLHLYDDRVVHSVVPALDADEVSGYGLEMLEPFRALSPAERFDMVARKDSPLNQGS</sequence>
<feature type="domain" description="Calcineurin-like phosphoesterase" evidence="3">
    <location>
        <begin position="31"/>
        <end position="223"/>
    </location>
</feature>
<evidence type="ECO:0000256" key="2">
    <source>
        <dbReference type="ARBA" id="ARBA00022801"/>
    </source>
</evidence>
<dbReference type="Proteomes" id="UP001500301">
    <property type="component" value="Unassembled WGS sequence"/>
</dbReference>
<protein>
    <submittedName>
        <fullName evidence="4">3',5'-cyclic adenosine monophosphate phosphodiesterase CpdA</fullName>
    </submittedName>
</protein>
<proteinExistence type="predicted"/>
<accession>A0ABP6UT02</accession>
<dbReference type="InterPro" id="IPR050884">
    <property type="entry name" value="CNP_phosphodiesterase-III"/>
</dbReference>
<name>A0ABP6UT02_9ACTN</name>
<comment type="caution">
    <text evidence="4">The sequence shown here is derived from an EMBL/GenBank/DDBJ whole genome shotgun (WGS) entry which is preliminary data.</text>
</comment>
<evidence type="ECO:0000256" key="1">
    <source>
        <dbReference type="ARBA" id="ARBA00022723"/>
    </source>
</evidence>
<gene>
    <name evidence="4" type="primary">cpdA</name>
    <name evidence="4" type="ORF">GCM10022263_02390</name>
</gene>
<keyword evidence="5" id="KW-1185">Reference proteome</keyword>
<evidence type="ECO:0000259" key="3">
    <source>
        <dbReference type="Pfam" id="PF00149"/>
    </source>
</evidence>
<dbReference type="PANTHER" id="PTHR42988">
    <property type="entry name" value="PHOSPHOHYDROLASE"/>
    <property type="match status" value="1"/>
</dbReference>
<organism evidence="4 5">
    <name type="scientific">Nocardioides daeguensis</name>
    <dbReference type="NCBI Taxonomy" id="908359"/>
    <lineage>
        <taxon>Bacteria</taxon>
        <taxon>Bacillati</taxon>
        <taxon>Actinomycetota</taxon>
        <taxon>Actinomycetes</taxon>
        <taxon>Propionibacteriales</taxon>
        <taxon>Nocardioidaceae</taxon>
        <taxon>Nocardioides</taxon>
    </lineage>
</organism>
<evidence type="ECO:0000313" key="4">
    <source>
        <dbReference type="EMBL" id="GAA3518193.1"/>
    </source>
</evidence>
<dbReference type="PANTHER" id="PTHR42988:SF2">
    <property type="entry name" value="CYCLIC NUCLEOTIDE PHOSPHODIESTERASE CBUA0032-RELATED"/>
    <property type="match status" value="1"/>
</dbReference>
<evidence type="ECO:0000313" key="5">
    <source>
        <dbReference type="Proteomes" id="UP001500301"/>
    </source>
</evidence>
<dbReference type="Pfam" id="PF00149">
    <property type="entry name" value="Metallophos"/>
    <property type="match status" value="1"/>
</dbReference>